<comment type="subunit">
    <text evidence="10">Homopentamer.</text>
</comment>
<dbReference type="NCBIfam" id="TIGR00220">
    <property type="entry name" value="mscL"/>
    <property type="match status" value="1"/>
</dbReference>
<dbReference type="GO" id="GO:0005886">
    <property type="term" value="C:plasma membrane"/>
    <property type="evidence" value="ECO:0007669"/>
    <property type="project" value="UniProtKB-SubCell"/>
</dbReference>
<dbReference type="InterPro" id="IPR019823">
    <property type="entry name" value="Mechanosensitive_channel_CS"/>
</dbReference>
<evidence type="ECO:0000313" key="11">
    <source>
        <dbReference type="EMBL" id="HIW07819.1"/>
    </source>
</evidence>
<keyword evidence="5 10" id="KW-0812">Transmembrane</keyword>
<dbReference type="PROSITE" id="PS01327">
    <property type="entry name" value="MSCL"/>
    <property type="match status" value="1"/>
</dbReference>
<keyword evidence="6 10" id="KW-1133">Transmembrane helix</keyword>
<accession>A0A9D1TW64</accession>
<feature type="transmembrane region" description="Helical" evidence="10">
    <location>
        <begin position="21"/>
        <end position="42"/>
    </location>
</feature>
<reference evidence="11" key="2">
    <citation type="submission" date="2021-04" db="EMBL/GenBank/DDBJ databases">
        <authorList>
            <person name="Gilroy R."/>
        </authorList>
    </citation>
    <scope>NUCLEOTIDE SEQUENCE</scope>
    <source>
        <strain evidence="11">ChiHcolR34-3080</strain>
    </source>
</reference>
<dbReference type="InterPro" id="IPR001185">
    <property type="entry name" value="MS_channel"/>
</dbReference>
<organism evidence="11 12">
    <name type="scientific">Candidatus Faecalibacterium intestinigallinarum</name>
    <dbReference type="NCBI Taxonomy" id="2838581"/>
    <lineage>
        <taxon>Bacteria</taxon>
        <taxon>Bacillati</taxon>
        <taxon>Bacillota</taxon>
        <taxon>Clostridia</taxon>
        <taxon>Eubacteriales</taxon>
        <taxon>Oscillospiraceae</taxon>
        <taxon>Faecalibacterium</taxon>
    </lineage>
</organism>
<keyword evidence="9 10" id="KW-0407">Ion channel</keyword>
<evidence type="ECO:0000256" key="6">
    <source>
        <dbReference type="ARBA" id="ARBA00022989"/>
    </source>
</evidence>
<dbReference type="PRINTS" id="PR01264">
    <property type="entry name" value="MECHCHANNEL"/>
</dbReference>
<comment type="caution">
    <text evidence="11">The sequence shown here is derived from an EMBL/GenBank/DDBJ whole genome shotgun (WGS) entry which is preliminary data.</text>
</comment>
<dbReference type="AlphaFoldDB" id="A0A9D1TW64"/>
<dbReference type="Proteomes" id="UP000823933">
    <property type="component" value="Unassembled WGS sequence"/>
</dbReference>
<dbReference type="PANTHER" id="PTHR30266:SF2">
    <property type="entry name" value="LARGE-CONDUCTANCE MECHANOSENSITIVE CHANNEL"/>
    <property type="match status" value="1"/>
</dbReference>
<evidence type="ECO:0000256" key="9">
    <source>
        <dbReference type="ARBA" id="ARBA00023303"/>
    </source>
</evidence>
<dbReference type="Pfam" id="PF01741">
    <property type="entry name" value="MscL"/>
    <property type="match status" value="1"/>
</dbReference>
<comment type="subcellular location">
    <subcellularLocation>
        <location evidence="1 10">Cell membrane</location>
        <topology evidence="1 10">Multi-pass membrane protein</topology>
    </subcellularLocation>
</comment>
<evidence type="ECO:0000256" key="7">
    <source>
        <dbReference type="ARBA" id="ARBA00023065"/>
    </source>
</evidence>
<name>A0A9D1TW64_9FIRM</name>
<keyword evidence="8 10" id="KW-0472">Membrane</keyword>
<reference evidence="11" key="1">
    <citation type="journal article" date="2021" name="PeerJ">
        <title>Extensive microbial diversity within the chicken gut microbiome revealed by metagenomics and culture.</title>
        <authorList>
            <person name="Gilroy R."/>
            <person name="Ravi A."/>
            <person name="Getino M."/>
            <person name="Pursley I."/>
            <person name="Horton D.L."/>
            <person name="Alikhan N.F."/>
            <person name="Baker D."/>
            <person name="Gharbi K."/>
            <person name="Hall N."/>
            <person name="Watson M."/>
            <person name="Adriaenssens E.M."/>
            <person name="Foster-Nyarko E."/>
            <person name="Jarju S."/>
            <person name="Secka A."/>
            <person name="Antonio M."/>
            <person name="Oren A."/>
            <person name="Chaudhuri R.R."/>
            <person name="La Ragione R."/>
            <person name="Hildebrand F."/>
            <person name="Pallen M.J."/>
        </authorList>
    </citation>
    <scope>NUCLEOTIDE SEQUENCE</scope>
    <source>
        <strain evidence="11">ChiHcolR34-3080</strain>
    </source>
</reference>
<comment type="function">
    <text evidence="10">Channel that opens in response to stretch forces in the membrane lipid bilayer. May participate in the regulation of osmotic pressure changes within the cell.</text>
</comment>
<keyword evidence="3 10" id="KW-0813">Transport</keyword>
<evidence type="ECO:0000256" key="1">
    <source>
        <dbReference type="ARBA" id="ARBA00004651"/>
    </source>
</evidence>
<protein>
    <recommendedName>
        <fullName evidence="10">Large-conductance mechanosensitive channel</fullName>
    </recommendedName>
</protein>
<keyword evidence="7 10" id="KW-0406">Ion transport</keyword>
<proteinExistence type="inferred from homology"/>
<feature type="transmembrane region" description="Helical" evidence="10">
    <location>
        <begin position="62"/>
        <end position="84"/>
    </location>
</feature>
<evidence type="ECO:0000313" key="12">
    <source>
        <dbReference type="Proteomes" id="UP000823933"/>
    </source>
</evidence>
<sequence length="138" mass="14774">MRKFIQEFKAFALRGNVMDMAVGVMIGSAFSGIVTSLTDNFINPIISLLTGAARYTLQDVATFGSSFAASVVNFLIQALILFCLMKTVNKLLAIGRKPAAPAAPTTKKCPYCLSDIPLAATRCPHCTSQLEDAPKVTL</sequence>
<gene>
    <name evidence="10 11" type="primary">mscL</name>
    <name evidence="11" type="ORF">H9890_00240</name>
</gene>
<dbReference type="PANTHER" id="PTHR30266">
    <property type="entry name" value="MECHANOSENSITIVE CHANNEL MSCL"/>
    <property type="match status" value="1"/>
</dbReference>
<dbReference type="InterPro" id="IPR036019">
    <property type="entry name" value="MscL_channel"/>
</dbReference>
<dbReference type="Gene3D" id="1.10.1200.120">
    <property type="entry name" value="Large-conductance mechanosensitive channel, MscL, domain 1"/>
    <property type="match status" value="1"/>
</dbReference>
<evidence type="ECO:0000256" key="3">
    <source>
        <dbReference type="ARBA" id="ARBA00022448"/>
    </source>
</evidence>
<evidence type="ECO:0000256" key="4">
    <source>
        <dbReference type="ARBA" id="ARBA00022475"/>
    </source>
</evidence>
<evidence type="ECO:0000256" key="10">
    <source>
        <dbReference type="HAMAP-Rule" id="MF_00115"/>
    </source>
</evidence>
<dbReference type="SUPFAM" id="SSF81330">
    <property type="entry name" value="Gated mechanosensitive channel"/>
    <property type="match status" value="1"/>
</dbReference>
<evidence type="ECO:0000256" key="2">
    <source>
        <dbReference type="ARBA" id="ARBA00007254"/>
    </source>
</evidence>
<comment type="similarity">
    <text evidence="2 10">Belongs to the MscL family.</text>
</comment>
<dbReference type="GO" id="GO:0008381">
    <property type="term" value="F:mechanosensitive monoatomic ion channel activity"/>
    <property type="evidence" value="ECO:0007669"/>
    <property type="project" value="UniProtKB-UniRule"/>
</dbReference>
<dbReference type="InterPro" id="IPR037673">
    <property type="entry name" value="MSC/AndL"/>
</dbReference>
<dbReference type="EMBL" id="DXHQ01000004">
    <property type="protein sequence ID" value="HIW07819.1"/>
    <property type="molecule type" value="Genomic_DNA"/>
</dbReference>
<evidence type="ECO:0000256" key="5">
    <source>
        <dbReference type="ARBA" id="ARBA00022692"/>
    </source>
</evidence>
<evidence type="ECO:0000256" key="8">
    <source>
        <dbReference type="ARBA" id="ARBA00023136"/>
    </source>
</evidence>
<dbReference type="HAMAP" id="MF_00115">
    <property type="entry name" value="MscL"/>
    <property type="match status" value="1"/>
</dbReference>
<keyword evidence="4 10" id="KW-1003">Cell membrane</keyword>